<organism evidence="3 4">
    <name type="scientific">Perkinsus olseni</name>
    <name type="common">Perkinsus atlanticus</name>
    <dbReference type="NCBI Taxonomy" id="32597"/>
    <lineage>
        <taxon>Eukaryota</taxon>
        <taxon>Sar</taxon>
        <taxon>Alveolata</taxon>
        <taxon>Perkinsozoa</taxon>
        <taxon>Perkinsea</taxon>
        <taxon>Perkinsida</taxon>
        <taxon>Perkinsidae</taxon>
        <taxon>Perkinsus</taxon>
    </lineage>
</organism>
<proteinExistence type="predicted"/>
<feature type="region of interest" description="Disordered" evidence="1">
    <location>
        <begin position="110"/>
        <end position="143"/>
    </location>
</feature>
<name>A0A7J6MAN3_PEROL</name>
<dbReference type="EMBL" id="JABANN010000157">
    <property type="protein sequence ID" value="KAF4668599.1"/>
    <property type="molecule type" value="Genomic_DNA"/>
</dbReference>
<keyword evidence="2" id="KW-0732">Signal</keyword>
<accession>A0A7J6MAN3</accession>
<comment type="caution">
    <text evidence="3">The sequence shown here is derived from an EMBL/GenBank/DDBJ whole genome shotgun (WGS) entry which is preliminary data.</text>
</comment>
<evidence type="ECO:0000256" key="2">
    <source>
        <dbReference type="SAM" id="SignalP"/>
    </source>
</evidence>
<evidence type="ECO:0000313" key="4">
    <source>
        <dbReference type="Proteomes" id="UP000572268"/>
    </source>
</evidence>
<reference evidence="3 4" key="1">
    <citation type="submission" date="2020-04" db="EMBL/GenBank/DDBJ databases">
        <title>Perkinsus olseni comparative genomics.</title>
        <authorList>
            <person name="Bogema D.R."/>
        </authorList>
    </citation>
    <scope>NUCLEOTIDE SEQUENCE [LARGE SCALE GENOMIC DNA]</scope>
    <source>
        <strain evidence="3">ATCC PRA-31</strain>
    </source>
</reference>
<feature type="chain" id="PRO_5029494865" evidence="2">
    <location>
        <begin position="23"/>
        <end position="143"/>
    </location>
</feature>
<evidence type="ECO:0000313" key="3">
    <source>
        <dbReference type="EMBL" id="KAF4668599.1"/>
    </source>
</evidence>
<sequence length="143" mass="16101">MKVNHMWLICRLLQAFPGLSFARGPPAEDEEGKNSGGCFGPLYRCLGLKRKKINYKPLEDDSVSYQSVDSLSLDDRDPIAEDFRTAGPMSVYQPGPRGTGFERTEELLMNSLPGNSPSFDESEESKRYNERMARTANEKFGKK</sequence>
<protein>
    <submittedName>
        <fullName evidence="3">Uncharacterized protein</fullName>
    </submittedName>
</protein>
<gene>
    <name evidence="3" type="ORF">FOL46_001921</name>
</gene>
<dbReference type="Proteomes" id="UP000572268">
    <property type="component" value="Unassembled WGS sequence"/>
</dbReference>
<feature type="compositionally biased region" description="Basic and acidic residues" evidence="1">
    <location>
        <begin position="124"/>
        <end position="143"/>
    </location>
</feature>
<feature type="signal peptide" evidence="2">
    <location>
        <begin position="1"/>
        <end position="22"/>
    </location>
</feature>
<dbReference type="AlphaFoldDB" id="A0A7J6MAN3"/>
<evidence type="ECO:0000256" key="1">
    <source>
        <dbReference type="SAM" id="MobiDB-lite"/>
    </source>
</evidence>